<dbReference type="EMBL" id="NMUQ01000002">
    <property type="protein sequence ID" value="OXM14697.1"/>
    <property type="molecule type" value="Genomic_DNA"/>
</dbReference>
<dbReference type="InterPro" id="IPR005122">
    <property type="entry name" value="Uracil-DNA_glycosylase-like"/>
</dbReference>
<evidence type="ECO:0000313" key="4">
    <source>
        <dbReference type="Proteomes" id="UP000215145"/>
    </source>
</evidence>
<feature type="region of interest" description="Disordered" evidence="1">
    <location>
        <begin position="1"/>
        <end position="26"/>
    </location>
</feature>
<dbReference type="NCBIfam" id="TIGR04274">
    <property type="entry name" value="hypoxanDNAglyco"/>
    <property type="match status" value="1"/>
</dbReference>
<dbReference type="AlphaFoldDB" id="A0A229NXY8"/>
<comment type="caution">
    <text evidence="3">The sequence shown here is derived from an EMBL/GenBank/DDBJ whole genome shotgun (WGS) entry which is preliminary data.</text>
</comment>
<evidence type="ECO:0000259" key="2">
    <source>
        <dbReference type="Pfam" id="PF03167"/>
    </source>
</evidence>
<dbReference type="Gene3D" id="3.40.470.10">
    <property type="entry name" value="Uracil-DNA glycosylase-like domain"/>
    <property type="match status" value="1"/>
</dbReference>
<accession>A0A229NXY8</accession>
<dbReference type="OrthoDB" id="9799921at2"/>
<dbReference type="Pfam" id="PF03167">
    <property type="entry name" value="UDG"/>
    <property type="match status" value="1"/>
</dbReference>
<evidence type="ECO:0000256" key="1">
    <source>
        <dbReference type="SAM" id="MobiDB-lite"/>
    </source>
</evidence>
<protein>
    <submittedName>
        <fullName evidence="3">DNA-deoxyinosine glycosylase</fullName>
    </submittedName>
</protein>
<organism evidence="3 4">
    <name type="scientific">Paenibacillus herberti</name>
    <dbReference type="NCBI Taxonomy" id="1619309"/>
    <lineage>
        <taxon>Bacteria</taxon>
        <taxon>Bacillati</taxon>
        <taxon>Bacillota</taxon>
        <taxon>Bacilli</taxon>
        <taxon>Bacillales</taxon>
        <taxon>Paenibacillaceae</taxon>
        <taxon>Paenibacillus</taxon>
    </lineage>
</organism>
<keyword evidence="4" id="KW-1185">Reference proteome</keyword>
<name>A0A229NXY8_9BACL</name>
<dbReference type="CDD" id="cd10032">
    <property type="entry name" value="UDG-F6_HDG"/>
    <property type="match status" value="1"/>
</dbReference>
<feature type="domain" description="Uracil-DNA glycosylase-like" evidence="2">
    <location>
        <begin position="52"/>
        <end position="188"/>
    </location>
</feature>
<proteinExistence type="predicted"/>
<dbReference type="RefSeq" id="WP_089525514.1">
    <property type="nucleotide sequence ID" value="NZ_NMUQ01000002.1"/>
</dbReference>
<gene>
    <name evidence="3" type="ORF">CGZ75_17510</name>
</gene>
<feature type="compositionally biased region" description="Basic and acidic residues" evidence="1">
    <location>
        <begin position="1"/>
        <end position="13"/>
    </location>
</feature>
<dbReference type="InterPro" id="IPR026353">
    <property type="entry name" value="Hypoxan-DNA_Glyclase"/>
</dbReference>
<reference evidence="3 4" key="1">
    <citation type="submission" date="2017-07" db="EMBL/GenBank/DDBJ databases">
        <title>Paenibacillus herberti R33 genome sequencing and assembly.</title>
        <authorList>
            <person name="Su W."/>
        </authorList>
    </citation>
    <scope>NUCLEOTIDE SEQUENCE [LARGE SCALE GENOMIC DNA]</scope>
    <source>
        <strain evidence="3 4">R33</strain>
    </source>
</reference>
<dbReference type="InterPro" id="IPR036895">
    <property type="entry name" value="Uracil-DNA_glycosylase-like_sf"/>
</dbReference>
<evidence type="ECO:0000313" key="3">
    <source>
        <dbReference type="EMBL" id="OXM14697.1"/>
    </source>
</evidence>
<dbReference type="SUPFAM" id="SSF52141">
    <property type="entry name" value="Uracil-DNA glycosylase-like"/>
    <property type="match status" value="1"/>
</dbReference>
<sequence>MRQNREARRDATRLPRQKRPGIAGAPRSVGSALICRQGGVKLDEDKVYSFPPLVQPGATVLVLGSMPGVKSLQEQRYYANDRNYMWRILYALSGRVPDEGYEDRLAYAASIGVGMWDMINSCVRPGSLDMNIRDAVPNDLVGLVQAYPSLRALVFNGTKSFATYQKHFKNHPDLAGLELLRMPSTSPIPTPAMRTLEDRLAEWIRLKPYLRGSAGL</sequence>
<dbReference type="Proteomes" id="UP000215145">
    <property type="component" value="Unassembled WGS sequence"/>
</dbReference>